<keyword evidence="4 5" id="KW-0472">Membrane</keyword>
<dbReference type="EMBL" id="JBFNFH010000001">
    <property type="protein sequence ID" value="MFM1524193.1"/>
    <property type="molecule type" value="Genomic_DNA"/>
</dbReference>
<evidence type="ECO:0000256" key="1">
    <source>
        <dbReference type="ARBA" id="ARBA00004141"/>
    </source>
</evidence>
<evidence type="ECO:0000256" key="4">
    <source>
        <dbReference type="ARBA" id="ARBA00023136"/>
    </source>
</evidence>
<dbReference type="Pfam" id="PF04932">
    <property type="entry name" value="Wzy_C"/>
    <property type="match status" value="1"/>
</dbReference>
<organism evidence="7 8">
    <name type="scientific">Helcococcus bovis</name>
    <dbReference type="NCBI Taxonomy" id="3153252"/>
    <lineage>
        <taxon>Bacteria</taxon>
        <taxon>Bacillati</taxon>
        <taxon>Bacillota</taxon>
        <taxon>Tissierellia</taxon>
        <taxon>Tissierellales</taxon>
        <taxon>Peptoniphilaceae</taxon>
        <taxon>Helcococcus</taxon>
    </lineage>
</organism>
<feature type="transmembrane region" description="Helical" evidence="5">
    <location>
        <begin position="34"/>
        <end position="51"/>
    </location>
</feature>
<feature type="domain" description="O-antigen ligase-related" evidence="6">
    <location>
        <begin position="204"/>
        <end position="379"/>
    </location>
</feature>
<keyword evidence="7" id="KW-0436">Ligase</keyword>
<feature type="transmembrane region" description="Helical" evidence="5">
    <location>
        <begin position="63"/>
        <end position="81"/>
    </location>
</feature>
<keyword evidence="8" id="KW-1185">Reference proteome</keyword>
<feature type="transmembrane region" description="Helical" evidence="5">
    <location>
        <begin position="162"/>
        <end position="186"/>
    </location>
</feature>
<keyword evidence="3 5" id="KW-1133">Transmembrane helix</keyword>
<dbReference type="InterPro" id="IPR051533">
    <property type="entry name" value="WaaL-like"/>
</dbReference>
<protein>
    <submittedName>
        <fullName evidence="7">O-antigen ligase family protein</fullName>
    </submittedName>
</protein>
<keyword evidence="2 5" id="KW-0812">Transmembrane</keyword>
<proteinExistence type="predicted"/>
<sequence length="466" mass="54196">MMNKNSKTELILKLLFILVSIFSMSSLLYQKVDFFYKVITILNLINLILIFALKIRSNYWDKYFIYLLSFLLFTNIISTIVNGETNFIDNCIHIAFMTVYCFMMGIYSPKTQQKLFKLITYVVQIVALLSAIFTMLILIFRFSFVLSFKSTLSYYGVMNNRIWGAINPNISAIFCYISIITALLYLYKYRGDYKINKLLKINIIIQFIHFSLQQSRGAILSMLVMIILYSIFISNDKRIKIIFAKLCIYSIGFIISVLAINYTASLYINTFNVKKVYVNKDSKPFIANKTKELESKNTDPNLGIRLGDSTSSGRIDIWKKAIEMAKQKPIFGYGINNIQLYYPMYFSENVIYNSLKGGSFHNIFLTVLVVGGVINLISFTALIGYISYRFLKYLIYGKSKYIKLLNILFFGMMFGELFESLILYSTNFISIFFWTIAGYGLFLINKETYDEKKFSENLNKLFERII</sequence>
<accession>A0ABW9F523</accession>
<evidence type="ECO:0000256" key="2">
    <source>
        <dbReference type="ARBA" id="ARBA00022692"/>
    </source>
</evidence>
<dbReference type="PANTHER" id="PTHR37422:SF17">
    <property type="entry name" value="O-ANTIGEN LIGASE"/>
    <property type="match status" value="1"/>
</dbReference>
<dbReference type="GO" id="GO:0016874">
    <property type="term" value="F:ligase activity"/>
    <property type="evidence" value="ECO:0007669"/>
    <property type="project" value="UniProtKB-KW"/>
</dbReference>
<dbReference type="PANTHER" id="PTHR37422">
    <property type="entry name" value="TEICHURONIC ACID BIOSYNTHESIS PROTEIN TUAE"/>
    <property type="match status" value="1"/>
</dbReference>
<feature type="transmembrane region" description="Helical" evidence="5">
    <location>
        <begin position="424"/>
        <end position="444"/>
    </location>
</feature>
<dbReference type="Proteomes" id="UP001629536">
    <property type="component" value="Unassembled WGS sequence"/>
</dbReference>
<comment type="subcellular location">
    <subcellularLocation>
        <location evidence="1">Membrane</location>
        <topology evidence="1">Multi-pass membrane protein</topology>
    </subcellularLocation>
</comment>
<feature type="transmembrane region" description="Helical" evidence="5">
    <location>
        <begin position="10"/>
        <end position="28"/>
    </location>
</feature>
<name>A0ABW9F523_9FIRM</name>
<feature type="transmembrane region" description="Helical" evidence="5">
    <location>
        <begin position="246"/>
        <end position="268"/>
    </location>
</feature>
<evidence type="ECO:0000313" key="8">
    <source>
        <dbReference type="Proteomes" id="UP001629536"/>
    </source>
</evidence>
<comment type="caution">
    <text evidence="7">The sequence shown here is derived from an EMBL/GenBank/DDBJ whole genome shotgun (WGS) entry which is preliminary data.</text>
</comment>
<evidence type="ECO:0000313" key="7">
    <source>
        <dbReference type="EMBL" id="MFM1524193.1"/>
    </source>
</evidence>
<feature type="transmembrane region" description="Helical" evidence="5">
    <location>
        <begin position="218"/>
        <end position="234"/>
    </location>
</feature>
<feature type="transmembrane region" description="Helical" evidence="5">
    <location>
        <begin position="363"/>
        <end position="388"/>
    </location>
</feature>
<feature type="transmembrane region" description="Helical" evidence="5">
    <location>
        <begin position="118"/>
        <end position="142"/>
    </location>
</feature>
<evidence type="ECO:0000256" key="3">
    <source>
        <dbReference type="ARBA" id="ARBA00022989"/>
    </source>
</evidence>
<feature type="transmembrane region" description="Helical" evidence="5">
    <location>
        <begin position="400"/>
        <end position="418"/>
    </location>
</feature>
<evidence type="ECO:0000259" key="6">
    <source>
        <dbReference type="Pfam" id="PF04932"/>
    </source>
</evidence>
<dbReference type="RefSeq" id="WP_408126111.1">
    <property type="nucleotide sequence ID" value="NZ_JBFNFH010000001.1"/>
</dbReference>
<dbReference type="InterPro" id="IPR007016">
    <property type="entry name" value="O-antigen_ligase-rel_domated"/>
</dbReference>
<reference evidence="7 8" key="1">
    <citation type="journal article" date="2024" name="Front. Microbiol.">
        <title>Pangenomic and biochemical analyses of Helcococcus ovis reveal widespread tetracycline resistance and a novel bacterial species, Helcococcus bovis.</title>
        <authorList>
            <person name="Cunha F."/>
            <person name="Zhai Y."/>
            <person name="Casaro S."/>
            <person name="Jones K.L."/>
            <person name="Hernandez M."/>
            <person name="Bisinotto R.S."/>
            <person name="Kariyawasam S."/>
            <person name="Brown M.B."/>
            <person name="Phillips A."/>
            <person name="Jeong K.C."/>
            <person name="Galvao K.N."/>
        </authorList>
    </citation>
    <scope>NUCLEOTIDE SEQUENCE [LARGE SCALE GENOMIC DNA]</scope>
    <source>
        <strain evidence="7 8">KG197</strain>
    </source>
</reference>
<gene>
    <name evidence="7" type="ORF">ABGF40_00725</name>
</gene>
<evidence type="ECO:0000256" key="5">
    <source>
        <dbReference type="SAM" id="Phobius"/>
    </source>
</evidence>
<feature type="transmembrane region" description="Helical" evidence="5">
    <location>
        <begin position="87"/>
        <end position="106"/>
    </location>
</feature>